<reference evidence="2" key="1">
    <citation type="journal article" date="2020" name="Stud. Mycol.">
        <title>101 Dothideomycetes genomes: a test case for predicting lifestyles and emergence of pathogens.</title>
        <authorList>
            <person name="Haridas S."/>
            <person name="Albert R."/>
            <person name="Binder M."/>
            <person name="Bloem J."/>
            <person name="Labutti K."/>
            <person name="Salamov A."/>
            <person name="Andreopoulos B."/>
            <person name="Baker S."/>
            <person name="Barry K."/>
            <person name="Bills G."/>
            <person name="Bluhm B."/>
            <person name="Cannon C."/>
            <person name="Castanera R."/>
            <person name="Culley D."/>
            <person name="Daum C."/>
            <person name="Ezra D."/>
            <person name="Gonzalez J."/>
            <person name="Henrissat B."/>
            <person name="Kuo A."/>
            <person name="Liang C."/>
            <person name="Lipzen A."/>
            <person name="Lutzoni F."/>
            <person name="Magnuson J."/>
            <person name="Mondo S."/>
            <person name="Nolan M."/>
            <person name="Ohm R."/>
            <person name="Pangilinan J."/>
            <person name="Park H.-J."/>
            <person name="Ramirez L."/>
            <person name="Alfaro M."/>
            <person name="Sun H."/>
            <person name="Tritt A."/>
            <person name="Yoshinaga Y."/>
            <person name="Zwiers L.-H."/>
            <person name="Turgeon B."/>
            <person name="Goodwin S."/>
            <person name="Spatafora J."/>
            <person name="Crous P."/>
            <person name="Grigoriev I."/>
        </authorList>
    </citation>
    <scope>NUCLEOTIDE SEQUENCE</scope>
    <source>
        <strain evidence="2">CBS 161.51</strain>
    </source>
</reference>
<evidence type="ECO:0000313" key="2">
    <source>
        <dbReference type="EMBL" id="KAF1937789.1"/>
    </source>
</evidence>
<dbReference type="Proteomes" id="UP000800038">
    <property type="component" value="Unassembled WGS sequence"/>
</dbReference>
<feature type="region of interest" description="Disordered" evidence="1">
    <location>
        <begin position="338"/>
        <end position="386"/>
    </location>
</feature>
<evidence type="ECO:0000256" key="1">
    <source>
        <dbReference type="SAM" id="MobiDB-lite"/>
    </source>
</evidence>
<feature type="compositionally biased region" description="Low complexity" evidence="1">
    <location>
        <begin position="351"/>
        <end position="378"/>
    </location>
</feature>
<dbReference type="AlphaFoldDB" id="A0A6A5SE55"/>
<organism evidence="2 3">
    <name type="scientific">Clathrospora elynae</name>
    <dbReference type="NCBI Taxonomy" id="706981"/>
    <lineage>
        <taxon>Eukaryota</taxon>
        <taxon>Fungi</taxon>
        <taxon>Dikarya</taxon>
        <taxon>Ascomycota</taxon>
        <taxon>Pezizomycotina</taxon>
        <taxon>Dothideomycetes</taxon>
        <taxon>Pleosporomycetidae</taxon>
        <taxon>Pleosporales</taxon>
        <taxon>Diademaceae</taxon>
        <taxon>Clathrospora</taxon>
    </lineage>
</organism>
<evidence type="ECO:0000313" key="3">
    <source>
        <dbReference type="Proteomes" id="UP000800038"/>
    </source>
</evidence>
<feature type="region of interest" description="Disordered" evidence="1">
    <location>
        <begin position="257"/>
        <end position="293"/>
    </location>
</feature>
<feature type="region of interest" description="Disordered" evidence="1">
    <location>
        <begin position="167"/>
        <end position="221"/>
    </location>
</feature>
<proteinExistence type="predicted"/>
<keyword evidence="3" id="KW-1185">Reference proteome</keyword>
<sequence>MNELEIPEKKAKGLLKTTNGNPVQAAVKFMNAPPPPPLSYSNTGMLSHHPGTLQTPPSTASTTASTIALVFTILSNQLKSYVIMETIVGVHEPVPIAVTETVEAALTVLKDTRNGMTHRFWLGDGTGIASTTKTKDLVLLRAHDGNVNLTLSSLANPDLSLPSRWRETATTTTPPPAPYDSPHKNEKKHATRTRGKLKLRRTRARSVSSSTKDDGWSRAAAANPEKTKPVFRAGYARVLEAERSKICTYKLEKEASERKQKEEYTVRHARAGATAEPIPSRLSRRALPPPPSAPRALSIVQGMGLEMGSGSLCMLRDVACLHLDLHVHDVQPPTLYTLSQTLHKPPPSSPPSSSAPASQMQQKPLRTSSPRSCPTSRLAPARQSER</sequence>
<feature type="compositionally biased region" description="Basic residues" evidence="1">
    <location>
        <begin position="185"/>
        <end position="204"/>
    </location>
</feature>
<feature type="compositionally biased region" description="Basic and acidic residues" evidence="1">
    <location>
        <begin position="257"/>
        <end position="266"/>
    </location>
</feature>
<dbReference type="EMBL" id="ML976125">
    <property type="protein sequence ID" value="KAF1937789.1"/>
    <property type="molecule type" value="Genomic_DNA"/>
</dbReference>
<protein>
    <submittedName>
        <fullName evidence="2">Uncharacterized protein</fullName>
    </submittedName>
</protein>
<accession>A0A6A5SE55</accession>
<gene>
    <name evidence="2" type="ORF">EJ02DRAFT_469418</name>
</gene>
<name>A0A6A5SE55_9PLEO</name>